<dbReference type="EMBL" id="LFJS01000012">
    <property type="protein sequence ID" value="KMU52912.1"/>
    <property type="molecule type" value="Genomic_DNA"/>
</dbReference>
<evidence type="ECO:0000259" key="2">
    <source>
        <dbReference type="Pfam" id="PF04773"/>
    </source>
</evidence>
<dbReference type="Proteomes" id="UP000037482">
    <property type="component" value="Unassembled WGS sequence"/>
</dbReference>
<dbReference type="InterPro" id="IPR006860">
    <property type="entry name" value="FecR"/>
</dbReference>
<comment type="caution">
    <text evidence="4">The sequence shown here is derived from an EMBL/GenBank/DDBJ whole genome shotgun (WGS) entry which is preliminary data.</text>
</comment>
<evidence type="ECO:0000313" key="5">
    <source>
        <dbReference type="Proteomes" id="UP000037482"/>
    </source>
</evidence>
<feature type="domain" description="FecR N-terminal" evidence="3">
    <location>
        <begin position="12"/>
        <end position="53"/>
    </location>
</feature>
<dbReference type="PANTHER" id="PTHR30273">
    <property type="entry name" value="PERIPLASMIC SIGNAL SENSOR AND SIGMA FACTOR ACTIVATOR FECR-RELATED"/>
    <property type="match status" value="1"/>
</dbReference>
<name>A0A656VKP5_SERMA</name>
<sequence length="305" mass="33895">MMESDIDRQSAREAAAWLTQLMSEEASDVDRENWRRWYQAKPENERAWRHIAAFSSRFSLLNGAAAQRSLSQLPNPQRRRLLRSLAAIGVVGTVGVGSGALPWRPWLADYRTAVGEQQTVVLADGAQLMLNTQTAVNVSRQQATLLEGEMMVNLPPESGALTVRLPQGEIMVQAARFSIRLWETYSDIAVYLGRVTILSPAHRNAVLNAGQGGRLSRQGIGEPYRVTQEPGWRQGMLLADNMRLDDFLMELGRYRQGVIRCRPEVAGLRLSGAFPLADPERVIAALPGALPVRVNMLSKYFITVS</sequence>
<dbReference type="InterPro" id="IPR032623">
    <property type="entry name" value="FecR_N"/>
</dbReference>
<evidence type="ECO:0000259" key="3">
    <source>
        <dbReference type="Pfam" id="PF16220"/>
    </source>
</evidence>
<dbReference type="GO" id="GO:0016989">
    <property type="term" value="F:sigma factor antagonist activity"/>
    <property type="evidence" value="ECO:0007669"/>
    <property type="project" value="TreeGrafter"/>
</dbReference>
<evidence type="ECO:0000313" key="4">
    <source>
        <dbReference type="EMBL" id="KMU52912.1"/>
    </source>
</evidence>
<keyword evidence="1" id="KW-1133">Transmembrane helix</keyword>
<dbReference type="Pfam" id="PF16220">
    <property type="entry name" value="DUF4880"/>
    <property type="match status" value="1"/>
</dbReference>
<evidence type="ECO:0008006" key="6">
    <source>
        <dbReference type="Google" id="ProtNLM"/>
    </source>
</evidence>
<dbReference type="RefSeq" id="WP_049295891.1">
    <property type="nucleotide sequence ID" value="NZ_CABHIE010000001.1"/>
</dbReference>
<dbReference type="Gene3D" id="2.60.120.1440">
    <property type="match status" value="1"/>
</dbReference>
<keyword evidence="1" id="KW-0472">Membrane</keyword>
<organism evidence="4 5">
    <name type="scientific">Serratia marcescens</name>
    <dbReference type="NCBI Taxonomy" id="615"/>
    <lineage>
        <taxon>Bacteria</taxon>
        <taxon>Pseudomonadati</taxon>
        <taxon>Pseudomonadota</taxon>
        <taxon>Gammaproteobacteria</taxon>
        <taxon>Enterobacterales</taxon>
        <taxon>Yersiniaceae</taxon>
        <taxon>Serratia</taxon>
    </lineage>
</organism>
<dbReference type="AlphaFoldDB" id="A0A656VKP5"/>
<gene>
    <name evidence="4" type="ORF">AB868_03668</name>
</gene>
<reference evidence="4 5" key="1">
    <citation type="submission" date="2015-06" db="EMBL/GenBank/DDBJ databases">
        <title>Draft Genome of Serratia marcescens Strain AH0650_Sm1.</title>
        <authorList>
            <person name="Wan Y."/>
            <person name="Gorrie C."/>
            <person name="Holt K."/>
        </authorList>
    </citation>
    <scope>NUCLEOTIDE SEQUENCE [LARGE SCALE GENOMIC DNA]</scope>
    <source>
        <strain evidence="4 5">AH0650_Sm1</strain>
    </source>
</reference>
<proteinExistence type="predicted"/>
<accession>A0A656VKP5</accession>
<keyword evidence="1" id="KW-0812">Transmembrane</keyword>
<feature type="domain" description="FecR protein" evidence="2">
    <location>
        <begin position="109"/>
        <end position="195"/>
    </location>
</feature>
<protein>
    <recommendedName>
        <fullName evidence="6">DUF4880 domain-containing protein</fullName>
    </recommendedName>
</protein>
<feature type="transmembrane region" description="Helical" evidence="1">
    <location>
        <begin position="81"/>
        <end position="103"/>
    </location>
</feature>
<dbReference type="PANTHER" id="PTHR30273:SF2">
    <property type="entry name" value="PROTEIN FECR"/>
    <property type="match status" value="1"/>
</dbReference>
<dbReference type="InterPro" id="IPR012373">
    <property type="entry name" value="Ferrdict_sens_TM"/>
</dbReference>
<evidence type="ECO:0000256" key="1">
    <source>
        <dbReference type="SAM" id="Phobius"/>
    </source>
</evidence>
<dbReference type="Pfam" id="PF04773">
    <property type="entry name" value="FecR"/>
    <property type="match status" value="1"/>
</dbReference>
<dbReference type="PIRSF" id="PIRSF018266">
    <property type="entry name" value="FecR"/>
    <property type="match status" value="1"/>
</dbReference>